<reference evidence="3" key="1">
    <citation type="journal article" date="2010" name="Stand. Genomic Sci.">
        <title>Complete genome sequence of Syntrophothermus lipocalidus type strain (TGB-C1T).</title>
        <authorList>
            <consortium name="US DOE Joint Genome Institute (JGI-PGF)"/>
            <person name="Djao O."/>
            <person name="Zhang X."/>
            <person name="Lucas S."/>
            <person name="Lapidus A."/>
            <person name="Glavina Del Rio T."/>
            <person name="Nolan M."/>
            <person name="Tice H."/>
            <person name="Cheng J."/>
            <person name="Han C."/>
            <person name="Tapia R."/>
            <person name="Goodwin L."/>
            <person name="Pitluck S."/>
            <person name="Liolios K."/>
            <person name="Ivanova N."/>
            <person name="Mavromatis K."/>
            <person name="Mikhailova N."/>
            <person name="Ovchinnikova G."/>
            <person name="Pati A."/>
            <person name="Brambilla E."/>
            <person name="Chen A."/>
            <person name="Palaniappan K."/>
            <person name="Land M."/>
            <person name="Hauser L."/>
            <person name="Chang Y."/>
            <person name="Jeffries C."/>
            <person name="Rohde M."/>
            <person name="Sikorski J."/>
            <person name="Spring S."/>
            <person name="Goker M."/>
            <person name="Detter J."/>
            <person name="Woyke T."/>
            <person name="Bristow J."/>
            <person name="Eisen J."/>
            <person name="Markowitz V."/>
            <person name="Hugenholtz P."/>
            <person name="Kyrpides N."/>
            <person name="Klenk H."/>
        </authorList>
    </citation>
    <scope>NUCLEOTIDE SEQUENCE [LARGE SCALE GENOMIC DNA]</scope>
    <source>
        <strain evidence="3">DSM 12680 / TGB-C1</strain>
    </source>
</reference>
<proteinExistence type="predicted"/>
<evidence type="ECO:0000256" key="1">
    <source>
        <dbReference type="ARBA" id="ARBA00022481"/>
    </source>
</evidence>
<protein>
    <recommendedName>
        <fullName evidence="4">Prepilin-type N-terminal cleavage/methylation domain-containing protein</fullName>
    </recommendedName>
</protein>
<name>D7CJT8_SYNLT</name>
<reference evidence="2 3" key="2">
    <citation type="journal article" date="2010" name="Stand. Genomic Sci.">
        <title>Complete genome sequence of Syntrophothermus lipocalidus type strain (TGB-C1).</title>
        <authorList>
            <person name="Djao O.D."/>
            <person name="Zhang X."/>
            <person name="Lucas S."/>
            <person name="Lapidus A."/>
            <person name="Del Rio T.G."/>
            <person name="Nolan M."/>
            <person name="Tice H."/>
            <person name="Cheng J.F."/>
            <person name="Han C."/>
            <person name="Tapia R."/>
            <person name="Goodwin L."/>
            <person name="Pitluck S."/>
            <person name="Liolios K."/>
            <person name="Ivanova N."/>
            <person name="Mavromatis K."/>
            <person name="Mikhailova N."/>
            <person name="Ovchinnikova G."/>
            <person name="Pati A."/>
            <person name="Brambilla E."/>
            <person name="Chen A."/>
            <person name="Palaniappan K."/>
            <person name="Land M."/>
            <person name="Hauser L."/>
            <person name="Chang Y.J."/>
            <person name="Jeffries C.D."/>
            <person name="Rohde M."/>
            <person name="Sikorski J."/>
            <person name="Spring S."/>
            <person name="Goker M."/>
            <person name="Detter J.C."/>
            <person name="Woyke T."/>
            <person name="Bristow J."/>
            <person name="Eisen J.A."/>
            <person name="Markowitz V."/>
            <person name="Hugenholtz P."/>
            <person name="Kyrpides N.C."/>
            <person name="Klenk H.P."/>
        </authorList>
    </citation>
    <scope>NUCLEOTIDE SEQUENCE [LARGE SCALE GENOMIC DNA]</scope>
    <source>
        <strain evidence="3">DSM 12680 / TGB-C1</strain>
    </source>
</reference>
<dbReference type="InterPro" id="IPR045584">
    <property type="entry name" value="Pilin-like"/>
</dbReference>
<evidence type="ECO:0000313" key="2">
    <source>
        <dbReference type="EMBL" id="ADI01052.1"/>
    </source>
</evidence>
<sequence length="135" mass="14559">MRRGKGDAREKYQRKHRRVRAKANGFTLIELVAVVAVLALLASLAAPQVVKALNLSKEKACMANVKLIEDAANLYAANEPNPVTLTAENIITTLKSAGYLQRGEFKCPVDGESYTLSGDATNGYTVSCNNNCDGK</sequence>
<evidence type="ECO:0000313" key="3">
    <source>
        <dbReference type="Proteomes" id="UP000000378"/>
    </source>
</evidence>
<evidence type="ECO:0008006" key="4">
    <source>
        <dbReference type="Google" id="ProtNLM"/>
    </source>
</evidence>
<organism evidence="2 3">
    <name type="scientific">Syntrophothermus lipocalidus (strain DSM 12680 / TGB-C1)</name>
    <dbReference type="NCBI Taxonomy" id="643648"/>
    <lineage>
        <taxon>Bacteria</taxon>
        <taxon>Bacillati</taxon>
        <taxon>Bacillota</taxon>
        <taxon>Clostridia</taxon>
        <taxon>Eubacteriales</taxon>
        <taxon>Syntrophomonadaceae</taxon>
        <taxon>Syntrophothermus</taxon>
    </lineage>
</organism>
<accession>D7CJT8</accession>
<dbReference type="Gene3D" id="3.30.700.10">
    <property type="entry name" value="Glycoprotein, Type 4 Pilin"/>
    <property type="match status" value="1"/>
</dbReference>
<dbReference type="Proteomes" id="UP000000378">
    <property type="component" value="Chromosome"/>
</dbReference>
<dbReference type="KEGG" id="slp:Slip_0265"/>
<dbReference type="Pfam" id="PF07963">
    <property type="entry name" value="N_methyl"/>
    <property type="match status" value="1"/>
</dbReference>
<gene>
    <name evidence="2" type="ordered locus">Slip_0265</name>
</gene>
<dbReference type="OrthoDB" id="1798043at2"/>
<dbReference type="InterPro" id="IPR012902">
    <property type="entry name" value="N_methyl_site"/>
</dbReference>
<dbReference type="PANTHER" id="PTHR30093">
    <property type="entry name" value="GENERAL SECRETION PATHWAY PROTEIN G"/>
    <property type="match status" value="1"/>
</dbReference>
<dbReference type="PRINTS" id="PR00813">
    <property type="entry name" value="BCTERIALGSPG"/>
</dbReference>
<dbReference type="InterPro" id="IPR000983">
    <property type="entry name" value="Bac_GSPG_pilin"/>
</dbReference>
<dbReference type="EMBL" id="CP002048">
    <property type="protein sequence ID" value="ADI01052.1"/>
    <property type="molecule type" value="Genomic_DNA"/>
</dbReference>
<dbReference type="RefSeq" id="WP_013174454.1">
    <property type="nucleotide sequence ID" value="NC_014220.1"/>
</dbReference>
<keyword evidence="1" id="KW-0488">Methylation</keyword>
<dbReference type="NCBIfam" id="TIGR02532">
    <property type="entry name" value="IV_pilin_GFxxxE"/>
    <property type="match status" value="1"/>
</dbReference>
<dbReference type="HOGENOM" id="CLU_091705_7_3_9"/>
<dbReference type="SUPFAM" id="SSF54523">
    <property type="entry name" value="Pili subunits"/>
    <property type="match status" value="1"/>
</dbReference>
<dbReference type="AlphaFoldDB" id="D7CJT8"/>
<dbReference type="GO" id="GO:0015627">
    <property type="term" value="C:type II protein secretion system complex"/>
    <property type="evidence" value="ECO:0007669"/>
    <property type="project" value="InterPro"/>
</dbReference>
<dbReference type="GO" id="GO:0015628">
    <property type="term" value="P:protein secretion by the type II secretion system"/>
    <property type="evidence" value="ECO:0007669"/>
    <property type="project" value="InterPro"/>
</dbReference>
<dbReference type="STRING" id="643648.Slip_0265"/>
<keyword evidence="3" id="KW-1185">Reference proteome</keyword>
<dbReference type="eggNOG" id="COG4537">
    <property type="taxonomic scope" value="Bacteria"/>
</dbReference>